<feature type="transmembrane region" description="Helical" evidence="1">
    <location>
        <begin position="20"/>
        <end position="48"/>
    </location>
</feature>
<name>A0A386HP27_9BACT</name>
<keyword evidence="1" id="KW-1133">Transmembrane helix</keyword>
<organism evidence="2 3">
    <name type="scientific">Arachidicoccus soli</name>
    <dbReference type="NCBI Taxonomy" id="2341117"/>
    <lineage>
        <taxon>Bacteria</taxon>
        <taxon>Pseudomonadati</taxon>
        <taxon>Bacteroidota</taxon>
        <taxon>Chitinophagia</taxon>
        <taxon>Chitinophagales</taxon>
        <taxon>Chitinophagaceae</taxon>
        <taxon>Arachidicoccus</taxon>
    </lineage>
</organism>
<protein>
    <submittedName>
        <fullName evidence="2">HEAT repeat domain-containing protein</fullName>
    </submittedName>
</protein>
<reference evidence="2 3" key="1">
    <citation type="submission" date="2018-09" db="EMBL/GenBank/DDBJ databases">
        <title>Arachidicoccus sp. nov., a bacterium isolated from soil.</title>
        <authorList>
            <person name="Weon H.-Y."/>
            <person name="Kwon S.-W."/>
            <person name="Lee S.A."/>
        </authorList>
    </citation>
    <scope>NUCLEOTIDE SEQUENCE [LARGE SCALE GENOMIC DNA]</scope>
    <source>
        <strain evidence="2 3">KIS59-12</strain>
    </source>
</reference>
<evidence type="ECO:0000256" key="1">
    <source>
        <dbReference type="SAM" id="Phobius"/>
    </source>
</evidence>
<evidence type="ECO:0000313" key="3">
    <source>
        <dbReference type="Proteomes" id="UP000266118"/>
    </source>
</evidence>
<dbReference type="OrthoDB" id="697008at2"/>
<dbReference type="Proteomes" id="UP000266118">
    <property type="component" value="Chromosome"/>
</dbReference>
<accession>A0A386HP27</accession>
<dbReference type="RefSeq" id="WP_119986059.1">
    <property type="nucleotide sequence ID" value="NZ_CP032489.1"/>
</dbReference>
<keyword evidence="1" id="KW-0812">Transmembrane</keyword>
<dbReference type="EMBL" id="CP032489">
    <property type="protein sequence ID" value="AYD47201.1"/>
    <property type="molecule type" value="Genomic_DNA"/>
</dbReference>
<keyword evidence="1" id="KW-0472">Membrane</keyword>
<keyword evidence="3" id="KW-1185">Reference proteome</keyword>
<evidence type="ECO:0000313" key="2">
    <source>
        <dbReference type="EMBL" id="AYD47201.1"/>
    </source>
</evidence>
<dbReference type="KEGG" id="ark:D6B99_05990"/>
<dbReference type="AlphaFoldDB" id="A0A386HP27"/>
<gene>
    <name evidence="2" type="ORF">D6B99_05990</name>
</gene>
<proteinExistence type="predicted"/>
<sequence>MDRFKFYFYYLDSQFIGFPLIIRITIIVVMLLLVLYLLTIFKIIFIGVHEKKEIKRKEKIRSQYEIKLKEIIYSSRILFKEDIQRTLGYSSRNKQALNKKWQKEIITNLLLFLKNEHQQDENMFNQHNFSILLELFNIHLFWEKRANSSDKSQNVRALRKLDDIEVGVSGLAVSRQIHNRDGNLRKLAKVEYLKFNKNEAFKFLDESFDKQFNNLDGLRIHTILKAKRKILPPFTRWIQIAKDENYKCFLINECALFHQIETAPYLLELYQQTDSSKIKIQIAKALGILNIQQAVPILIKDFNYVSLDLQNVIINTVGNFRTQEALDFLTKVHDTVYSNETIINIVQGIYKIDKGHQQVLPKIKAQANAFTKAVLLHAEYNDL</sequence>